<evidence type="ECO:0000313" key="3">
    <source>
        <dbReference type="EMBL" id="KND86420.1"/>
    </source>
</evidence>
<dbReference type="OrthoDB" id="3559580at2759"/>
<accession>A0A0L0MY68</accession>
<name>A0A0L0MY68_TOLOC</name>
<comment type="caution">
    <text evidence="3">The sequence shown here is derived from an EMBL/GenBank/DDBJ whole genome shotgun (WGS) entry which is preliminary data.</text>
</comment>
<reference evidence="3 4" key="1">
    <citation type="journal article" date="2015" name="BMC Genomics">
        <title>The genome of the truffle-parasite Tolypocladium ophioglossoides and the evolution of antifungal peptaibiotics.</title>
        <authorList>
            <person name="Quandt C.A."/>
            <person name="Bushley K.E."/>
            <person name="Spatafora J.W."/>
        </authorList>
    </citation>
    <scope>NUCLEOTIDE SEQUENCE [LARGE SCALE GENOMIC DNA]</scope>
    <source>
        <strain evidence="3 4">CBS 100239</strain>
    </source>
</reference>
<sequence>MSGVANIDEDDRSPPTPKARTAAEEELMTEKPDPRYRVEPSTRFEPGEIFKVHSTEPRGSGAVVDYSNAIRNEFRNNCLVRVRSFIVVANNFGYSHCVPILTYGDRGCILKGVRPEEHGIIYERGHKPKLLDREPPLGFPPVKADLTKKGEKPSEECQVNYSNLVTVDHNVEVFFFGTVAESDWGIVQTAVDYCRGDRSRHRKRATSAYKFTKEETADGPLKGPEDGDAVPYTKEDPPRLHHPVRPLSLWEAMKQAD</sequence>
<feature type="compositionally biased region" description="Basic and acidic residues" evidence="1">
    <location>
        <begin position="28"/>
        <end position="40"/>
    </location>
</feature>
<keyword evidence="4" id="KW-1185">Reference proteome</keyword>
<dbReference type="InterPro" id="IPR046497">
    <property type="entry name" value="DUF6590"/>
</dbReference>
<evidence type="ECO:0000259" key="2">
    <source>
        <dbReference type="Pfam" id="PF20233"/>
    </source>
</evidence>
<feature type="region of interest" description="Disordered" evidence="1">
    <location>
        <begin position="1"/>
        <end position="40"/>
    </location>
</feature>
<evidence type="ECO:0000256" key="1">
    <source>
        <dbReference type="SAM" id="MobiDB-lite"/>
    </source>
</evidence>
<dbReference type="EMBL" id="LFRF01000058">
    <property type="protein sequence ID" value="KND86420.1"/>
    <property type="molecule type" value="Genomic_DNA"/>
</dbReference>
<gene>
    <name evidence="3" type="ORF">TOPH_08954</name>
</gene>
<dbReference type="PANTHER" id="PTHR35391">
    <property type="entry name" value="C2H2-TYPE DOMAIN-CONTAINING PROTEIN-RELATED"/>
    <property type="match status" value="1"/>
</dbReference>
<feature type="domain" description="DUF6590" evidence="2">
    <location>
        <begin position="42"/>
        <end position="184"/>
    </location>
</feature>
<dbReference type="AlphaFoldDB" id="A0A0L0MY68"/>
<dbReference type="PANTHER" id="PTHR35391:SF5">
    <property type="entry name" value="DUF6590 DOMAIN-CONTAINING PROTEIN"/>
    <property type="match status" value="1"/>
</dbReference>
<dbReference type="STRING" id="1163406.A0A0L0MY68"/>
<dbReference type="Pfam" id="PF20233">
    <property type="entry name" value="DUF6590"/>
    <property type="match status" value="1"/>
</dbReference>
<feature type="region of interest" description="Disordered" evidence="1">
    <location>
        <begin position="213"/>
        <end position="257"/>
    </location>
</feature>
<dbReference type="Proteomes" id="UP000036947">
    <property type="component" value="Unassembled WGS sequence"/>
</dbReference>
<organism evidence="3 4">
    <name type="scientific">Tolypocladium ophioglossoides (strain CBS 100239)</name>
    <name type="common">Snaketongue truffleclub</name>
    <name type="synonym">Elaphocordyceps ophioglossoides</name>
    <dbReference type="NCBI Taxonomy" id="1163406"/>
    <lineage>
        <taxon>Eukaryota</taxon>
        <taxon>Fungi</taxon>
        <taxon>Dikarya</taxon>
        <taxon>Ascomycota</taxon>
        <taxon>Pezizomycotina</taxon>
        <taxon>Sordariomycetes</taxon>
        <taxon>Hypocreomycetidae</taxon>
        <taxon>Hypocreales</taxon>
        <taxon>Ophiocordycipitaceae</taxon>
        <taxon>Tolypocladium</taxon>
    </lineage>
</organism>
<evidence type="ECO:0000313" key="4">
    <source>
        <dbReference type="Proteomes" id="UP000036947"/>
    </source>
</evidence>
<proteinExistence type="predicted"/>
<protein>
    <recommendedName>
        <fullName evidence="2">DUF6590 domain-containing protein</fullName>
    </recommendedName>
</protein>